<dbReference type="SMART" id="SM00256">
    <property type="entry name" value="FBOX"/>
    <property type="match status" value="1"/>
</dbReference>
<dbReference type="PANTHER" id="PTHR31672:SF13">
    <property type="entry name" value="F-BOX PROTEIN CPR30-LIKE"/>
    <property type="match status" value="1"/>
</dbReference>
<dbReference type="Pfam" id="PF08268">
    <property type="entry name" value="FBA_3"/>
    <property type="match status" value="1"/>
</dbReference>
<comment type="caution">
    <text evidence="2">The sequence shown here is derived from an EMBL/GenBank/DDBJ whole genome shotgun (WGS) entry which is preliminary data.</text>
</comment>
<dbReference type="Pfam" id="PF00646">
    <property type="entry name" value="F-box"/>
    <property type="match status" value="1"/>
</dbReference>
<evidence type="ECO:0000313" key="2">
    <source>
        <dbReference type="EMBL" id="KAK4595738.1"/>
    </source>
</evidence>
<dbReference type="EMBL" id="JAXUIC010000003">
    <property type="protein sequence ID" value="KAK4595738.1"/>
    <property type="molecule type" value="Genomic_DNA"/>
</dbReference>
<dbReference type="CDD" id="cd22157">
    <property type="entry name" value="F-box_AtFBW1-like"/>
    <property type="match status" value="1"/>
</dbReference>
<dbReference type="InterPro" id="IPR001810">
    <property type="entry name" value="F-box_dom"/>
</dbReference>
<dbReference type="Proteomes" id="UP001324115">
    <property type="component" value="Unassembled WGS sequence"/>
</dbReference>
<proteinExistence type="predicted"/>
<evidence type="ECO:0000259" key="1">
    <source>
        <dbReference type="PROSITE" id="PS50181"/>
    </source>
</evidence>
<protein>
    <recommendedName>
        <fullName evidence="1">F-box domain-containing protein</fullName>
    </recommendedName>
</protein>
<dbReference type="AlphaFoldDB" id="A0AAN7FL10"/>
<dbReference type="Gene3D" id="1.20.1280.50">
    <property type="match status" value="1"/>
</dbReference>
<evidence type="ECO:0000313" key="3">
    <source>
        <dbReference type="Proteomes" id="UP001324115"/>
    </source>
</evidence>
<dbReference type="InterPro" id="IPR036047">
    <property type="entry name" value="F-box-like_dom_sf"/>
</dbReference>
<name>A0AAN7FL10_QUERU</name>
<dbReference type="PANTHER" id="PTHR31672">
    <property type="entry name" value="BNACNNG10540D PROTEIN"/>
    <property type="match status" value="1"/>
</dbReference>
<sequence length="228" mass="25798">MFTTNEVLPEDLVIQILLWLPVVSLLRYKCVCKSWYALINGQNFINKHLLHNQTTLTRTRAQYFGIPNHVATNRVDSSNGLVCLHGNIYGIDIVLWNPATNETKVVPESRISPQGRVSTTDIGFGFDFKTNEYKVVKLLEIYDSNPELESWSKLFTIGPLMGIKKSLGFWKNESLFLINNDGQLLLYDSSTQEMTSLQVDGLPLQMITYVESLISFKGGDDLEEKGNS</sequence>
<dbReference type="InterPro" id="IPR050796">
    <property type="entry name" value="SCF_F-box_component"/>
</dbReference>
<dbReference type="InterPro" id="IPR013187">
    <property type="entry name" value="F-box-assoc_dom_typ3"/>
</dbReference>
<feature type="domain" description="F-box" evidence="1">
    <location>
        <begin position="2"/>
        <end position="48"/>
    </location>
</feature>
<dbReference type="PROSITE" id="PS50181">
    <property type="entry name" value="FBOX"/>
    <property type="match status" value="1"/>
</dbReference>
<gene>
    <name evidence="2" type="ORF">RGQ29_014004</name>
</gene>
<accession>A0AAN7FL10</accession>
<dbReference type="SUPFAM" id="SSF81383">
    <property type="entry name" value="F-box domain"/>
    <property type="match status" value="1"/>
</dbReference>
<organism evidence="2 3">
    <name type="scientific">Quercus rubra</name>
    <name type="common">Northern red oak</name>
    <name type="synonym">Quercus borealis</name>
    <dbReference type="NCBI Taxonomy" id="3512"/>
    <lineage>
        <taxon>Eukaryota</taxon>
        <taxon>Viridiplantae</taxon>
        <taxon>Streptophyta</taxon>
        <taxon>Embryophyta</taxon>
        <taxon>Tracheophyta</taxon>
        <taxon>Spermatophyta</taxon>
        <taxon>Magnoliopsida</taxon>
        <taxon>eudicotyledons</taxon>
        <taxon>Gunneridae</taxon>
        <taxon>Pentapetalae</taxon>
        <taxon>rosids</taxon>
        <taxon>fabids</taxon>
        <taxon>Fagales</taxon>
        <taxon>Fagaceae</taxon>
        <taxon>Quercus</taxon>
    </lineage>
</organism>
<reference evidence="2 3" key="1">
    <citation type="journal article" date="2023" name="G3 (Bethesda)">
        <title>A haplotype-resolved chromosome-scale genome for Quercus rubra L. provides insights into the genetics of adaptive traits for red oak species.</title>
        <authorList>
            <person name="Kapoor B."/>
            <person name="Jenkins J."/>
            <person name="Schmutz J."/>
            <person name="Zhebentyayeva T."/>
            <person name="Kuelheim C."/>
            <person name="Coggeshall M."/>
            <person name="Heim C."/>
            <person name="Lasky J.R."/>
            <person name="Leites L."/>
            <person name="Islam-Faridi N."/>
            <person name="Romero-Severson J."/>
            <person name="DeLeo V.L."/>
            <person name="Lucas S.M."/>
            <person name="Lazic D."/>
            <person name="Gailing O."/>
            <person name="Carlson J."/>
            <person name="Staton M."/>
        </authorList>
    </citation>
    <scope>NUCLEOTIDE SEQUENCE [LARGE SCALE GENOMIC DNA]</scope>
    <source>
        <strain evidence="2">Pseudo-F2</strain>
    </source>
</reference>
<keyword evidence="3" id="KW-1185">Reference proteome</keyword>